<evidence type="ECO:0000313" key="8">
    <source>
        <dbReference type="Proteomes" id="UP000247689"/>
    </source>
</evidence>
<reference evidence="7 8" key="1">
    <citation type="submission" date="2018-05" db="EMBL/GenBank/DDBJ databases">
        <title>Kangiella spongicola genome sequence.</title>
        <authorList>
            <person name="Maclea K.S."/>
            <person name="Goen A.E."/>
            <person name="Kelley C."/>
            <person name="Underriner A."/>
            <person name="Silverwood T."/>
            <person name="Trachtenberg A.M."/>
        </authorList>
    </citation>
    <scope>NUCLEOTIDE SEQUENCE [LARGE SCALE GENOMIC DNA]</scope>
    <source>
        <strain evidence="7 8">ATCC BAA-2076</strain>
    </source>
</reference>
<gene>
    <name evidence="7" type="ORF">DL796_02595</name>
</gene>
<evidence type="ECO:0000256" key="3">
    <source>
        <dbReference type="ARBA" id="ARBA00022519"/>
    </source>
</evidence>
<keyword evidence="6 7" id="KW-0012">Acyltransferase</keyword>
<accession>A0A318D491</accession>
<organism evidence="7 8">
    <name type="scientific">Kangiella spongicola</name>
    <dbReference type="NCBI Taxonomy" id="796379"/>
    <lineage>
        <taxon>Bacteria</taxon>
        <taxon>Pseudomonadati</taxon>
        <taxon>Pseudomonadota</taxon>
        <taxon>Gammaproteobacteria</taxon>
        <taxon>Kangiellales</taxon>
        <taxon>Kangiellaceae</taxon>
        <taxon>Kangiella</taxon>
    </lineage>
</organism>
<dbReference type="OrthoDB" id="9803456at2"/>
<evidence type="ECO:0000256" key="5">
    <source>
        <dbReference type="ARBA" id="ARBA00023136"/>
    </source>
</evidence>
<proteinExistence type="predicted"/>
<evidence type="ECO:0000256" key="4">
    <source>
        <dbReference type="ARBA" id="ARBA00022679"/>
    </source>
</evidence>
<keyword evidence="5" id="KW-0472">Membrane</keyword>
<evidence type="ECO:0000313" key="7">
    <source>
        <dbReference type="EMBL" id="PXF64050.1"/>
    </source>
</evidence>
<keyword evidence="4 7" id="KW-0808">Transferase</keyword>
<keyword evidence="2" id="KW-1003">Cell membrane</keyword>
<name>A0A318D491_9GAMM</name>
<protein>
    <submittedName>
        <fullName evidence="7">Lipid A biosynthesis acyltransferase</fullName>
    </submittedName>
</protein>
<evidence type="ECO:0000256" key="2">
    <source>
        <dbReference type="ARBA" id="ARBA00022475"/>
    </source>
</evidence>
<evidence type="ECO:0000256" key="1">
    <source>
        <dbReference type="ARBA" id="ARBA00004533"/>
    </source>
</evidence>
<dbReference type="GO" id="GO:0005886">
    <property type="term" value="C:plasma membrane"/>
    <property type="evidence" value="ECO:0007669"/>
    <property type="project" value="UniProtKB-SubCell"/>
</dbReference>
<dbReference type="InterPro" id="IPR004960">
    <property type="entry name" value="LipA_acyltrans"/>
</dbReference>
<dbReference type="CDD" id="cd07984">
    <property type="entry name" value="LPLAT_LABLAT-like"/>
    <property type="match status" value="1"/>
</dbReference>
<dbReference type="Pfam" id="PF03279">
    <property type="entry name" value="Lip_A_acyltrans"/>
    <property type="match status" value="1"/>
</dbReference>
<keyword evidence="8" id="KW-1185">Reference proteome</keyword>
<dbReference type="GO" id="GO:0009247">
    <property type="term" value="P:glycolipid biosynthetic process"/>
    <property type="evidence" value="ECO:0007669"/>
    <property type="project" value="UniProtKB-ARBA"/>
</dbReference>
<comment type="subcellular location">
    <subcellularLocation>
        <location evidence="1">Cell inner membrane</location>
    </subcellularLocation>
</comment>
<evidence type="ECO:0000256" key="6">
    <source>
        <dbReference type="ARBA" id="ARBA00023315"/>
    </source>
</evidence>
<dbReference type="GO" id="GO:0016746">
    <property type="term" value="F:acyltransferase activity"/>
    <property type="evidence" value="ECO:0007669"/>
    <property type="project" value="UniProtKB-KW"/>
</dbReference>
<dbReference type="Proteomes" id="UP000247689">
    <property type="component" value="Unassembled WGS sequence"/>
</dbReference>
<dbReference type="AlphaFoldDB" id="A0A318D491"/>
<dbReference type="EMBL" id="QICH01000001">
    <property type="protein sequence ID" value="PXF64050.1"/>
    <property type="molecule type" value="Genomic_DNA"/>
</dbReference>
<dbReference type="PANTHER" id="PTHR30606:SF9">
    <property type="entry name" value="LIPID A BIOSYNTHESIS LAUROYLTRANSFERASE"/>
    <property type="match status" value="1"/>
</dbReference>
<comment type="caution">
    <text evidence="7">The sequence shown here is derived from an EMBL/GenBank/DDBJ whole genome shotgun (WGS) entry which is preliminary data.</text>
</comment>
<dbReference type="PANTHER" id="PTHR30606">
    <property type="entry name" value="LIPID A BIOSYNTHESIS LAUROYL ACYLTRANSFERASE"/>
    <property type="match status" value="1"/>
</dbReference>
<keyword evidence="3" id="KW-0997">Cell inner membrane</keyword>
<sequence length="507" mass="58111">MLSNAKGSLSSRIGLGFAFGLLKLFAKLPYPVVLATGRLLGRLLYRIKSRRLIVEANLRYCFSKKDFNQRQEMTKKHFLALGEGFAELALAWYKPFKKLEKYHEIKGLEHYQKAKESGQGILFLGYHTTSLELAGAIMARYLDFAAFYRPNKNPVLDGHIQAGRNNRSKTMGRNDIRSIGKWLKSGEGLWLMPDQDMGRHSTEFAPFFGNPACTLTSPQRIAKLGKAKVLPVSYHKDDKGVMKVEVLPEIEFTGDDYIDCTMTNKILEACIMQAPEQYYWVHRRFKTLPEGQRSIYFQKPPKLKLIDSKQHDGALYSGKILSRSDGMPKLVRTVDGQLLNVFYRGTSLGVDLTRKELRTMLDKCAMLTFRGFYTISPKEFTYCSERNAYMIRYQEAPGVALHHIPQSRRHPTAIVLGNWLAQLHNEGIRLGDIREANIQLLPNGSPILLNPRNCEFYHREIKESLREKDIVAFINAIGFIEQDDTSQQLFREQYQLNRLNEVDSPSK</sequence>